<protein>
    <submittedName>
        <fullName evidence="1">Sph1p</fullName>
    </submittedName>
</protein>
<dbReference type="GO" id="GO:0007121">
    <property type="term" value="P:bipolar cellular bud site selection"/>
    <property type="evidence" value="ECO:0007669"/>
    <property type="project" value="TreeGrafter"/>
</dbReference>
<dbReference type="HOGENOM" id="CLU_2374387_0_0_1"/>
<sequence>MTTKAMVQKSFKLDLGEHCKEIIERLTDCSQKLSELCTYGCDSTKLGKKRFYQKLADILMEVTKRTRELVECVKMANRQTLSQDLSSFFNYRSVQ</sequence>
<accession>N1P1K9</accession>
<evidence type="ECO:0000313" key="1">
    <source>
        <dbReference type="EMBL" id="EIW08917.1"/>
    </source>
</evidence>
<dbReference type="GO" id="GO:0043332">
    <property type="term" value="C:mating projection tip"/>
    <property type="evidence" value="ECO:0007669"/>
    <property type="project" value="TreeGrafter"/>
</dbReference>
<dbReference type="GO" id="GO:0005826">
    <property type="term" value="C:actomyosin contractile ring"/>
    <property type="evidence" value="ECO:0007669"/>
    <property type="project" value="TreeGrafter"/>
</dbReference>
<dbReference type="InterPro" id="IPR039892">
    <property type="entry name" value="Spa2/Sph1"/>
</dbReference>
<dbReference type="GO" id="GO:0005935">
    <property type="term" value="C:cellular bud neck"/>
    <property type="evidence" value="ECO:0007669"/>
    <property type="project" value="TreeGrafter"/>
</dbReference>
<dbReference type="EMBL" id="CM001533">
    <property type="protein sequence ID" value="EIW08917.1"/>
    <property type="molecule type" value="Genomic_DNA"/>
</dbReference>
<dbReference type="GO" id="GO:0007124">
    <property type="term" value="P:pseudohyphal growth"/>
    <property type="evidence" value="ECO:0007669"/>
    <property type="project" value="TreeGrafter"/>
</dbReference>
<gene>
    <name evidence="1" type="ORF">CENPK1137D_687</name>
</gene>
<dbReference type="GO" id="GO:0005078">
    <property type="term" value="F:MAP-kinase scaffold activity"/>
    <property type="evidence" value="ECO:0007669"/>
    <property type="project" value="TreeGrafter"/>
</dbReference>
<dbReference type="AlphaFoldDB" id="N1P1K9"/>
<dbReference type="PANTHER" id="PTHR21601:SF0">
    <property type="entry name" value="PROTEIN SPA2-RELATED"/>
    <property type="match status" value="1"/>
</dbReference>
<organism evidence="1">
    <name type="scientific">Saccharomyces cerevisiae (strain CEN.PK113-7D)</name>
    <name type="common">Baker's yeast</name>
    <dbReference type="NCBI Taxonomy" id="889517"/>
    <lineage>
        <taxon>Eukaryota</taxon>
        <taxon>Fungi</taxon>
        <taxon>Dikarya</taxon>
        <taxon>Ascomycota</taxon>
        <taxon>Saccharomycotina</taxon>
        <taxon>Saccharomycetes</taxon>
        <taxon>Saccharomycetales</taxon>
        <taxon>Saccharomycetaceae</taxon>
        <taxon>Saccharomyces</taxon>
    </lineage>
</organism>
<dbReference type="GO" id="GO:1902716">
    <property type="term" value="C:cell cortex of growing cell tip"/>
    <property type="evidence" value="ECO:0007669"/>
    <property type="project" value="TreeGrafter"/>
</dbReference>
<proteinExistence type="predicted"/>
<dbReference type="GO" id="GO:0005934">
    <property type="term" value="C:cellular bud tip"/>
    <property type="evidence" value="ECO:0007669"/>
    <property type="project" value="TreeGrafter"/>
</dbReference>
<dbReference type="Proteomes" id="UP000013192">
    <property type="component" value="Chromosome XII"/>
</dbReference>
<dbReference type="GO" id="GO:0036267">
    <property type="term" value="P:invasive filamentous growth"/>
    <property type="evidence" value="ECO:0007669"/>
    <property type="project" value="TreeGrafter"/>
</dbReference>
<name>N1P1K9_YEASC</name>
<dbReference type="PANTHER" id="PTHR21601">
    <property type="entry name" value="SPA2 PROTEIN"/>
    <property type="match status" value="1"/>
</dbReference>
<reference evidence="1" key="1">
    <citation type="submission" date="2012-03" db="EMBL/GenBank/DDBJ databases">
        <title>De novo sequencing, assembly and analysis of the genome of the laboratory strain Saccharomyces cerevisiae CEN.PK113-7D, a model for modern industrial biotechnology.</title>
        <authorList>
            <person name="Nijkamp J.F."/>
            <person name="van den Broek M.A."/>
            <person name="Datema E."/>
            <person name="de Kok S."/>
            <person name="Bosman L."/>
            <person name="Luttink M.A."/>
            <person name="Daran-Lapujade P."/>
            <person name="Vongsangnak W."/>
            <person name="Nielsen J."/>
            <person name="Heijne W.H.M."/>
            <person name="Klaassen P."/>
            <person name="Platt D."/>
            <person name="Paddon C.J."/>
            <person name="Koetter P."/>
            <person name="van Ham R.C."/>
            <person name="Reinders M.J.T."/>
            <person name="Pronk J.T."/>
            <person name="de Ridder D."/>
            <person name="Daran J.-M."/>
        </authorList>
    </citation>
    <scope>NUCLEOTIDE SEQUENCE</scope>
    <source>
        <strain evidence="1">CEN.PK113-7D</strain>
    </source>
</reference>
<dbReference type="GO" id="GO:0000131">
    <property type="term" value="C:incipient cellular bud site"/>
    <property type="evidence" value="ECO:0007669"/>
    <property type="project" value="TreeGrafter"/>
</dbReference>